<dbReference type="PANTHER" id="PTHR30204:SF67">
    <property type="entry name" value="HTH-TYPE TRANSCRIPTIONAL REGULATOR MLRA-RELATED"/>
    <property type="match status" value="1"/>
</dbReference>
<dbReference type="GO" id="GO:0003677">
    <property type="term" value="F:DNA binding"/>
    <property type="evidence" value="ECO:0007669"/>
    <property type="project" value="UniProtKB-KW"/>
</dbReference>
<dbReference type="Proteomes" id="UP000640866">
    <property type="component" value="Unassembled WGS sequence"/>
</dbReference>
<proteinExistence type="predicted"/>
<feature type="non-terminal residue" evidence="5">
    <location>
        <position position="50"/>
    </location>
</feature>
<dbReference type="InterPro" id="IPR047057">
    <property type="entry name" value="MerR_fam"/>
</dbReference>
<keyword evidence="1" id="KW-0805">Transcription regulation</keyword>
<keyword evidence="2" id="KW-0238">DNA-binding</keyword>
<dbReference type="PROSITE" id="PS50937">
    <property type="entry name" value="HTH_MERR_2"/>
    <property type="match status" value="1"/>
</dbReference>
<dbReference type="PANTHER" id="PTHR30204">
    <property type="entry name" value="REDOX-CYCLING DRUG-SENSING TRANSCRIPTIONAL ACTIVATOR SOXR"/>
    <property type="match status" value="1"/>
</dbReference>
<feature type="non-terminal residue" evidence="5">
    <location>
        <position position="1"/>
    </location>
</feature>
<dbReference type="AlphaFoldDB" id="A0AAP1WEM5"/>
<evidence type="ECO:0000313" key="6">
    <source>
        <dbReference type="Proteomes" id="UP000640866"/>
    </source>
</evidence>
<keyword evidence="3" id="KW-0804">Transcription</keyword>
<name>A0AAP1WEM5_ECOLX</name>
<protein>
    <submittedName>
        <fullName evidence="5">MerR family transcriptional regulator</fullName>
    </submittedName>
</protein>
<sequence>LPIREVTRLTGVHPVTLRAWERRYGLVVPQRTGKGHRLYSEEQVERIRRI</sequence>
<feature type="domain" description="HTH merR-type" evidence="4">
    <location>
        <begin position="1"/>
        <end position="50"/>
    </location>
</feature>
<comment type="caution">
    <text evidence="5">The sequence shown here is derived from an EMBL/GenBank/DDBJ whole genome shotgun (WGS) entry which is preliminary data.</text>
</comment>
<dbReference type="InterPro" id="IPR000551">
    <property type="entry name" value="MerR-type_HTH_dom"/>
</dbReference>
<dbReference type="SUPFAM" id="SSF46955">
    <property type="entry name" value="Putative DNA-binding domain"/>
    <property type="match status" value="1"/>
</dbReference>
<accession>A0AAP1WEM5</accession>
<dbReference type="InterPro" id="IPR009061">
    <property type="entry name" value="DNA-bd_dom_put_sf"/>
</dbReference>
<gene>
    <name evidence="5" type="ORF">IH772_29430</name>
</gene>
<dbReference type="EMBL" id="JACZOI010000650">
    <property type="protein sequence ID" value="MBE0981231.1"/>
    <property type="molecule type" value="Genomic_DNA"/>
</dbReference>
<organism evidence="5 6">
    <name type="scientific">Escherichia coli</name>
    <dbReference type="NCBI Taxonomy" id="562"/>
    <lineage>
        <taxon>Bacteria</taxon>
        <taxon>Pseudomonadati</taxon>
        <taxon>Pseudomonadota</taxon>
        <taxon>Gammaproteobacteria</taxon>
        <taxon>Enterobacterales</taxon>
        <taxon>Enterobacteriaceae</taxon>
        <taxon>Escherichia</taxon>
    </lineage>
</organism>
<dbReference type="GO" id="GO:0003700">
    <property type="term" value="F:DNA-binding transcription factor activity"/>
    <property type="evidence" value="ECO:0007669"/>
    <property type="project" value="InterPro"/>
</dbReference>
<evidence type="ECO:0000313" key="5">
    <source>
        <dbReference type="EMBL" id="MBE0981231.1"/>
    </source>
</evidence>
<evidence type="ECO:0000256" key="1">
    <source>
        <dbReference type="ARBA" id="ARBA00023015"/>
    </source>
</evidence>
<reference evidence="5" key="1">
    <citation type="submission" date="2020-09" db="EMBL/GenBank/DDBJ databases">
        <title>Emerging polyconal dissemination of OXA-244-producing E. coli in France.</title>
        <authorList>
            <person name="Emeraud C."/>
            <person name="Girlich D."/>
            <person name="Bonnin R.A."/>
            <person name="Jousset A.B."/>
            <person name="Naas T."/>
            <person name="Dortet L."/>
        </authorList>
    </citation>
    <scope>NUCLEOTIDE SEQUENCE</scope>
    <source>
        <strain evidence="5">225E3</strain>
    </source>
</reference>
<dbReference type="Pfam" id="PF13411">
    <property type="entry name" value="MerR_1"/>
    <property type="match status" value="1"/>
</dbReference>
<evidence type="ECO:0000256" key="3">
    <source>
        <dbReference type="ARBA" id="ARBA00023163"/>
    </source>
</evidence>
<evidence type="ECO:0000256" key="2">
    <source>
        <dbReference type="ARBA" id="ARBA00023125"/>
    </source>
</evidence>
<evidence type="ECO:0000259" key="4">
    <source>
        <dbReference type="PROSITE" id="PS50937"/>
    </source>
</evidence>
<dbReference type="SMART" id="SM00422">
    <property type="entry name" value="HTH_MERR"/>
    <property type="match status" value="1"/>
</dbReference>
<dbReference type="Gene3D" id="1.10.1660.10">
    <property type="match status" value="1"/>
</dbReference>